<evidence type="ECO:0000256" key="6">
    <source>
        <dbReference type="ARBA" id="ARBA00023242"/>
    </source>
</evidence>
<dbReference type="InterPro" id="IPR004827">
    <property type="entry name" value="bZIP"/>
</dbReference>
<dbReference type="PANTHER" id="PTHR23334:SF69">
    <property type="entry name" value="CCAAT_ENHANCER-BINDING PROTEIN GAMMA"/>
    <property type="match status" value="1"/>
</dbReference>
<evidence type="ECO:0000256" key="5">
    <source>
        <dbReference type="ARBA" id="ARBA00023163"/>
    </source>
</evidence>
<evidence type="ECO:0000256" key="2">
    <source>
        <dbReference type="ARBA" id="ARBA00006951"/>
    </source>
</evidence>
<dbReference type="OrthoDB" id="10039716at2759"/>
<keyword evidence="5" id="KW-0804">Transcription</keyword>
<feature type="compositionally biased region" description="Basic and acidic residues" evidence="7">
    <location>
        <begin position="1"/>
        <end position="13"/>
    </location>
</feature>
<dbReference type="GO" id="GO:0000978">
    <property type="term" value="F:RNA polymerase II cis-regulatory region sequence-specific DNA binding"/>
    <property type="evidence" value="ECO:0007669"/>
    <property type="project" value="TreeGrafter"/>
</dbReference>
<protein>
    <recommendedName>
        <fullName evidence="8">BZIP domain-containing protein</fullName>
    </recommendedName>
</protein>
<dbReference type="SMART" id="SM00338">
    <property type="entry name" value="BRLZ"/>
    <property type="match status" value="1"/>
</dbReference>
<dbReference type="InterPro" id="IPR046347">
    <property type="entry name" value="bZIP_sf"/>
</dbReference>
<feature type="region of interest" description="Disordered" evidence="7">
    <location>
        <begin position="107"/>
        <end position="130"/>
    </location>
</feature>
<keyword evidence="10" id="KW-1185">Reference proteome</keyword>
<dbReference type="Proteomes" id="UP000005408">
    <property type="component" value="Unassembled WGS sequence"/>
</dbReference>
<organism evidence="9 10">
    <name type="scientific">Magallana gigas</name>
    <name type="common">Pacific oyster</name>
    <name type="synonym">Crassostrea gigas</name>
    <dbReference type="NCBI Taxonomy" id="29159"/>
    <lineage>
        <taxon>Eukaryota</taxon>
        <taxon>Metazoa</taxon>
        <taxon>Spiralia</taxon>
        <taxon>Lophotrochozoa</taxon>
        <taxon>Mollusca</taxon>
        <taxon>Bivalvia</taxon>
        <taxon>Autobranchia</taxon>
        <taxon>Pteriomorphia</taxon>
        <taxon>Ostreida</taxon>
        <taxon>Ostreoidea</taxon>
        <taxon>Ostreidae</taxon>
        <taxon>Magallana</taxon>
    </lineage>
</organism>
<dbReference type="EnsemblMetazoa" id="G35440.6">
    <property type="protein sequence ID" value="G35440.6:cds"/>
    <property type="gene ID" value="G35440"/>
</dbReference>
<dbReference type="CDD" id="cd14713">
    <property type="entry name" value="bZIP_CEBPG"/>
    <property type="match status" value="1"/>
</dbReference>
<proteinExistence type="inferred from homology"/>
<dbReference type="InterPro" id="IPR031106">
    <property type="entry name" value="C/EBP"/>
</dbReference>
<dbReference type="GO" id="GO:0005634">
    <property type="term" value="C:nucleus"/>
    <property type="evidence" value="ECO:0007669"/>
    <property type="project" value="UniProtKB-SubCell"/>
</dbReference>
<dbReference type="OMA" id="MMEKDTD"/>
<evidence type="ECO:0000256" key="4">
    <source>
        <dbReference type="ARBA" id="ARBA00023125"/>
    </source>
</evidence>
<feature type="domain" description="BZIP" evidence="8">
    <location>
        <begin position="35"/>
        <end position="98"/>
    </location>
</feature>
<dbReference type="GO" id="GO:0006351">
    <property type="term" value="P:DNA-templated transcription"/>
    <property type="evidence" value="ECO:0007669"/>
    <property type="project" value="InterPro"/>
</dbReference>
<comment type="similarity">
    <text evidence="2">Belongs to the bZIP family. C/EBP subfamily.</text>
</comment>
<dbReference type="PROSITE" id="PS50217">
    <property type="entry name" value="BZIP"/>
    <property type="match status" value="1"/>
</dbReference>
<dbReference type="KEGG" id="crg:105345815"/>
<dbReference type="SUPFAM" id="SSF57959">
    <property type="entry name" value="Leucine zipper domain"/>
    <property type="match status" value="1"/>
</dbReference>
<dbReference type="AlphaFoldDB" id="A0A8W8MX79"/>
<sequence length="130" mass="15082">MSDKKMAPKRPDYEGSDGESYGKPSKRSRMMEKDTDEYLKRRERNNIAVKKSRERSRQKAKETIEQVNRLRAENEMLEQKVEILSKELSVLKDLFLAHAGNVAQSERAIEATESRAPIPDHQYSSSKQKQ</sequence>
<dbReference type="Pfam" id="PF07716">
    <property type="entry name" value="bZIP_2"/>
    <property type="match status" value="1"/>
</dbReference>
<feature type="region of interest" description="Disordered" evidence="7">
    <location>
        <begin position="1"/>
        <end position="62"/>
    </location>
</feature>
<dbReference type="Gene3D" id="1.20.5.170">
    <property type="match status" value="1"/>
</dbReference>
<evidence type="ECO:0000256" key="7">
    <source>
        <dbReference type="SAM" id="MobiDB-lite"/>
    </source>
</evidence>
<reference evidence="9" key="1">
    <citation type="submission" date="2022-08" db="UniProtKB">
        <authorList>
            <consortium name="EnsemblMetazoa"/>
        </authorList>
    </citation>
    <scope>IDENTIFICATION</scope>
    <source>
        <strain evidence="9">05x7-T-G4-1.051#20</strain>
    </source>
</reference>
<evidence type="ECO:0000259" key="8">
    <source>
        <dbReference type="PROSITE" id="PS50217"/>
    </source>
</evidence>
<accession>A0A8W8MX79</accession>
<keyword evidence="6" id="KW-0539">Nucleus</keyword>
<keyword evidence="4" id="KW-0238">DNA-binding</keyword>
<dbReference type="GO" id="GO:0000981">
    <property type="term" value="F:DNA-binding transcription factor activity, RNA polymerase II-specific"/>
    <property type="evidence" value="ECO:0007669"/>
    <property type="project" value="TreeGrafter"/>
</dbReference>
<evidence type="ECO:0000313" key="9">
    <source>
        <dbReference type="EnsemblMetazoa" id="G35440.6:cds"/>
    </source>
</evidence>
<dbReference type="PANTHER" id="PTHR23334">
    <property type="entry name" value="CCAAT/ENHANCER BINDING PROTEIN"/>
    <property type="match status" value="1"/>
</dbReference>
<dbReference type="RefSeq" id="XP_011452434.1">
    <property type="nucleotide sequence ID" value="XM_011454132.3"/>
</dbReference>
<feature type="compositionally biased region" description="Basic and acidic residues" evidence="7">
    <location>
        <begin position="29"/>
        <end position="40"/>
    </location>
</feature>
<name>A0A8W8MX79_MAGGI</name>
<evidence type="ECO:0000256" key="1">
    <source>
        <dbReference type="ARBA" id="ARBA00004123"/>
    </source>
</evidence>
<keyword evidence="3" id="KW-0805">Transcription regulation</keyword>
<comment type="subcellular location">
    <subcellularLocation>
        <location evidence="1">Nucleus</location>
    </subcellularLocation>
</comment>
<evidence type="ECO:0000256" key="3">
    <source>
        <dbReference type="ARBA" id="ARBA00023015"/>
    </source>
</evidence>
<dbReference type="GeneID" id="105345815"/>
<evidence type="ECO:0000313" key="10">
    <source>
        <dbReference type="Proteomes" id="UP000005408"/>
    </source>
</evidence>